<feature type="region of interest" description="Disordered" evidence="1">
    <location>
        <begin position="44"/>
        <end position="72"/>
    </location>
</feature>
<feature type="compositionally biased region" description="Low complexity" evidence="1">
    <location>
        <begin position="47"/>
        <end position="59"/>
    </location>
</feature>
<keyword evidence="3" id="KW-1185">Reference proteome</keyword>
<evidence type="ECO:0000313" key="2">
    <source>
        <dbReference type="EMBL" id="KAA3487776.1"/>
    </source>
</evidence>
<gene>
    <name evidence="2" type="ORF">EPI10_031582</name>
</gene>
<comment type="caution">
    <text evidence="2">The sequence shown here is derived from an EMBL/GenBank/DDBJ whole genome shotgun (WGS) entry which is preliminary data.</text>
</comment>
<dbReference type="AlphaFoldDB" id="A0A5B6X2H9"/>
<proteinExistence type="predicted"/>
<reference evidence="3" key="1">
    <citation type="journal article" date="2019" name="Plant Biotechnol. J.">
        <title>Genome sequencing of the Australian wild diploid species Gossypium australe highlights disease resistance and delayed gland morphogenesis.</title>
        <authorList>
            <person name="Cai Y."/>
            <person name="Cai X."/>
            <person name="Wang Q."/>
            <person name="Wang P."/>
            <person name="Zhang Y."/>
            <person name="Cai C."/>
            <person name="Xu Y."/>
            <person name="Wang K."/>
            <person name="Zhou Z."/>
            <person name="Wang C."/>
            <person name="Geng S."/>
            <person name="Li B."/>
            <person name="Dong Q."/>
            <person name="Hou Y."/>
            <person name="Wang H."/>
            <person name="Ai P."/>
            <person name="Liu Z."/>
            <person name="Yi F."/>
            <person name="Sun M."/>
            <person name="An G."/>
            <person name="Cheng J."/>
            <person name="Zhang Y."/>
            <person name="Shi Q."/>
            <person name="Xie Y."/>
            <person name="Shi X."/>
            <person name="Chang Y."/>
            <person name="Huang F."/>
            <person name="Chen Y."/>
            <person name="Hong S."/>
            <person name="Mi L."/>
            <person name="Sun Q."/>
            <person name="Zhang L."/>
            <person name="Zhou B."/>
            <person name="Peng R."/>
            <person name="Zhang X."/>
            <person name="Liu F."/>
        </authorList>
    </citation>
    <scope>NUCLEOTIDE SEQUENCE [LARGE SCALE GENOMIC DNA]</scope>
    <source>
        <strain evidence="3">cv. PA1801</strain>
    </source>
</reference>
<dbReference type="EMBL" id="SMMG02000001">
    <property type="protein sequence ID" value="KAA3487776.1"/>
    <property type="molecule type" value="Genomic_DNA"/>
</dbReference>
<evidence type="ECO:0000313" key="3">
    <source>
        <dbReference type="Proteomes" id="UP000325315"/>
    </source>
</evidence>
<protein>
    <submittedName>
        <fullName evidence="2">Transcription factor MYB34</fullName>
    </submittedName>
</protein>
<accession>A0A5B6X2H9</accession>
<sequence>MSLGDIVFMSIDQIIDLLPIDPKIERTFRQRRRQATQRRAEVMIHENQNQGNGANYAQNPILATDDRDRALR</sequence>
<organism evidence="2 3">
    <name type="scientific">Gossypium australe</name>
    <dbReference type="NCBI Taxonomy" id="47621"/>
    <lineage>
        <taxon>Eukaryota</taxon>
        <taxon>Viridiplantae</taxon>
        <taxon>Streptophyta</taxon>
        <taxon>Embryophyta</taxon>
        <taxon>Tracheophyta</taxon>
        <taxon>Spermatophyta</taxon>
        <taxon>Magnoliopsida</taxon>
        <taxon>eudicotyledons</taxon>
        <taxon>Gunneridae</taxon>
        <taxon>Pentapetalae</taxon>
        <taxon>rosids</taxon>
        <taxon>malvids</taxon>
        <taxon>Malvales</taxon>
        <taxon>Malvaceae</taxon>
        <taxon>Malvoideae</taxon>
        <taxon>Gossypium</taxon>
    </lineage>
</organism>
<dbReference type="Proteomes" id="UP000325315">
    <property type="component" value="Unassembled WGS sequence"/>
</dbReference>
<name>A0A5B6X2H9_9ROSI</name>
<evidence type="ECO:0000256" key="1">
    <source>
        <dbReference type="SAM" id="MobiDB-lite"/>
    </source>
</evidence>